<evidence type="ECO:0000256" key="1">
    <source>
        <dbReference type="SAM" id="Phobius"/>
    </source>
</evidence>
<protein>
    <recommendedName>
        <fullName evidence="4">Integral membrane protein</fullName>
    </recommendedName>
</protein>
<keyword evidence="1" id="KW-1133">Transmembrane helix</keyword>
<evidence type="ECO:0008006" key="4">
    <source>
        <dbReference type="Google" id="ProtNLM"/>
    </source>
</evidence>
<sequence length="194" mass="20690">MSSGNGNRKCRLWRWRSSPLRRRDDIVEAWVMLAVWVAVVVGGTLAGLVTTHAADQEFARQRAERYSVAAVLLTDVAPATAATDGMDGRVPAKIRWTAADGSTHTAQAPVPGGLRAGTSVMVWLNARGTLSAEPPSVAEGAFESALLGTGAALGLAGVVVGAGAVVRWRLDRRRIDEWGREWDLVGPRWGHKTG</sequence>
<name>A0A5N8VLL4_9ACTN</name>
<accession>A0A5N8VLL4</accession>
<dbReference type="OrthoDB" id="4213157at2"/>
<evidence type="ECO:0000313" key="3">
    <source>
        <dbReference type="Proteomes" id="UP000325849"/>
    </source>
</evidence>
<evidence type="ECO:0000313" key="2">
    <source>
        <dbReference type="EMBL" id="MPY35602.1"/>
    </source>
</evidence>
<dbReference type="RefSeq" id="WP_152893321.1">
    <property type="nucleotide sequence ID" value="NZ_VJZD01000168.1"/>
</dbReference>
<organism evidence="2 3">
    <name type="scientific">Streptomyces adustus</name>
    <dbReference type="NCBI Taxonomy" id="1609272"/>
    <lineage>
        <taxon>Bacteria</taxon>
        <taxon>Bacillati</taxon>
        <taxon>Actinomycetota</taxon>
        <taxon>Actinomycetes</taxon>
        <taxon>Kitasatosporales</taxon>
        <taxon>Streptomycetaceae</taxon>
        <taxon>Streptomyces</taxon>
    </lineage>
</organism>
<keyword evidence="1" id="KW-0472">Membrane</keyword>
<dbReference type="Proteomes" id="UP000325849">
    <property type="component" value="Unassembled WGS sequence"/>
</dbReference>
<proteinExistence type="predicted"/>
<comment type="caution">
    <text evidence="2">The sequence shown here is derived from an EMBL/GenBank/DDBJ whole genome shotgun (WGS) entry which is preliminary data.</text>
</comment>
<feature type="transmembrane region" description="Helical" evidence="1">
    <location>
        <begin position="145"/>
        <end position="166"/>
    </location>
</feature>
<feature type="transmembrane region" description="Helical" evidence="1">
    <location>
        <begin position="26"/>
        <end position="49"/>
    </location>
</feature>
<dbReference type="InterPro" id="IPR039708">
    <property type="entry name" value="MT1774/Rv1733c-like"/>
</dbReference>
<keyword evidence="3" id="KW-1185">Reference proteome</keyword>
<reference evidence="2 3" key="1">
    <citation type="submission" date="2019-07" db="EMBL/GenBank/DDBJ databases">
        <title>New species of Amycolatopsis and Streptomyces.</title>
        <authorList>
            <person name="Duangmal K."/>
            <person name="Teo W.F.A."/>
            <person name="Lipun K."/>
        </authorList>
    </citation>
    <scope>NUCLEOTIDE SEQUENCE [LARGE SCALE GENOMIC DNA]</scope>
    <source>
        <strain evidence="2 3">NBRC 109810</strain>
    </source>
</reference>
<gene>
    <name evidence="2" type="ORF">FNH09_31515</name>
</gene>
<dbReference type="EMBL" id="VJZD01000168">
    <property type="protein sequence ID" value="MPY35602.1"/>
    <property type="molecule type" value="Genomic_DNA"/>
</dbReference>
<dbReference type="PANTHER" id="PTHR42305:SF1">
    <property type="entry name" value="MEMBRANE PROTEIN RV1733C-RELATED"/>
    <property type="match status" value="1"/>
</dbReference>
<dbReference type="PANTHER" id="PTHR42305">
    <property type="entry name" value="MEMBRANE PROTEIN RV1733C-RELATED"/>
    <property type="match status" value="1"/>
</dbReference>
<dbReference type="AlphaFoldDB" id="A0A5N8VLL4"/>
<keyword evidence="1" id="KW-0812">Transmembrane</keyword>